<dbReference type="SUPFAM" id="SSF54001">
    <property type="entry name" value="Cysteine proteinases"/>
    <property type="match status" value="1"/>
</dbReference>
<dbReference type="EMBL" id="FQXV01000013">
    <property type="protein sequence ID" value="SHI18768.1"/>
    <property type="molecule type" value="Genomic_DNA"/>
</dbReference>
<reference evidence="3 4" key="1">
    <citation type="submission" date="2016-11" db="EMBL/GenBank/DDBJ databases">
        <authorList>
            <person name="Jaros S."/>
            <person name="Januszkiewicz K."/>
            <person name="Wedrychowicz H."/>
        </authorList>
    </citation>
    <scope>NUCLEOTIDE SEQUENCE [LARGE SCALE GENOMIC DNA]</scope>
    <source>
        <strain evidence="3 4">DSM 10068</strain>
    </source>
</reference>
<dbReference type="InterPro" id="IPR052901">
    <property type="entry name" value="Bact_TGase-like"/>
</dbReference>
<dbReference type="InterPro" id="IPR002931">
    <property type="entry name" value="Transglutaminase-like"/>
</dbReference>
<gene>
    <name evidence="3" type="ORF">SAMN02745823_03161</name>
</gene>
<dbReference type="SMART" id="SM00460">
    <property type="entry name" value="TGc"/>
    <property type="match status" value="1"/>
</dbReference>
<organism evidence="3 4">
    <name type="scientific">Sporobacter termitidis DSM 10068</name>
    <dbReference type="NCBI Taxonomy" id="1123282"/>
    <lineage>
        <taxon>Bacteria</taxon>
        <taxon>Bacillati</taxon>
        <taxon>Bacillota</taxon>
        <taxon>Clostridia</taxon>
        <taxon>Eubacteriales</taxon>
        <taxon>Oscillospiraceae</taxon>
        <taxon>Sporobacter</taxon>
    </lineage>
</organism>
<proteinExistence type="predicted"/>
<dbReference type="Gene3D" id="3.10.620.30">
    <property type="match status" value="1"/>
</dbReference>
<keyword evidence="1" id="KW-0812">Transmembrane</keyword>
<feature type="transmembrane region" description="Helical" evidence="1">
    <location>
        <begin position="163"/>
        <end position="183"/>
    </location>
</feature>
<feature type="domain" description="Transglutaminase-like" evidence="2">
    <location>
        <begin position="513"/>
        <end position="588"/>
    </location>
</feature>
<evidence type="ECO:0000259" key="2">
    <source>
        <dbReference type="SMART" id="SM00460"/>
    </source>
</evidence>
<evidence type="ECO:0000313" key="4">
    <source>
        <dbReference type="Proteomes" id="UP000183995"/>
    </source>
</evidence>
<sequence>MKDNKKILDKTGFSLTPDERKETGYIQRLLTALILYAGFSGCIWTVLGLGGIGVNPVPLLVIGCIYCAAFCGFRGRWRVIPILAVIALIVYFYLALSSMSDGWNAVSNQVCQTFEAYLGRILPRYAINGEHVVLSAGMFLATGSAALAILCGRTAQAAGPFSLLSGLLALVLWAAALIFRVPYPPVCAAALIAAAAVLAGLRIPVRSVFYRSGSNGGGNRLLMTIAVLLCISALMSFPLNELNKNADGERRQAARAIDSFRYDAEEDTAPEGDFSRLSEYPSMSDAEFYAARYTGDIYYLRGYVGETYTSDGWVSLEPGRRAEYAGLFSWLHNRGFYAQNQQSVLRDALGRDTEAPVEVSVVNAGAYSKYLYAPYEAAIPDEPDIYRIGDENLLAGGFRGEREYKLILSGGTVSDYELLYNELNNAFGRGDTNAVEYLKSENGYRDFVYENYLEIPEEARSSIQDFLDGFVPPEDGLTFNDAKAIADSYINSLPYSDMPEASYYKGDFITDFLSKSREGNSLQFSTVETLLFRYLGIPARYVEGYILTEDELETAKNGGAVTIRPESLRAWTEIYRDGVGFVPFELDPPELYLHDQMMTDQITEPEPPEDEHSDPHIMLLRILLLVLAVIVILLAAGFAIFAIRRAYIRRHYKRILTITDNSEAVSLTTAYLIWVVSHAGIPYKNGSLHDLCPEFEELFGRDMRQKYAEVIGIQQQAIFSDLVIYDEERAMVTGFLNEVVGLIGKQAGLPRRFRLKWVDCVI</sequence>
<feature type="transmembrane region" description="Helical" evidence="1">
    <location>
        <begin position="221"/>
        <end position="239"/>
    </location>
</feature>
<keyword evidence="1" id="KW-0472">Membrane</keyword>
<dbReference type="Proteomes" id="UP000183995">
    <property type="component" value="Unassembled WGS sequence"/>
</dbReference>
<evidence type="ECO:0000256" key="1">
    <source>
        <dbReference type="SAM" id="Phobius"/>
    </source>
</evidence>
<dbReference type="Pfam" id="PF01841">
    <property type="entry name" value="Transglut_core"/>
    <property type="match status" value="1"/>
</dbReference>
<dbReference type="PANTHER" id="PTHR42736">
    <property type="entry name" value="PROTEIN-GLUTAMINE GAMMA-GLUTAMYLTRANSFERASE"/>
    <property type="match status" value="1"/>
</dbReference>
<feature type="transmembrane region" description="Helical" evidence="1">
    <location>
        <begin position="29"/>
        <end position="47"/>
    </location>
</feature>
<dbReference type="STRING" id="1123282.SAMN02745823_03161"/>
<keyword evidence="1" id="KW-1133">Transmembrane helix</keyword>
<protein>
    <submittedName>
        <fullName evidence="3">Transglutaminase-like superfamily protein</fullName>
    </submittedName>
</protein>
<feature type="transmembrane region" description="Helical" evidence="1">
    <location>
        <begin position="132"/>
        <end position="151"/>
    </location>
</feature>
<feature type="transmembrane region" description="Helical" evidence="1">
    <location>
        <begin position="53"/>
        <end position="72"/>
    </location>
</feature>
<dbReference type="PANTHER" id="PTHR42736:SF1">
    <property type="entry name" value="PROTEIN-GLUTAMINE GAMMA-GLUTAMYLTRANSFERASE"/>
    <property type="match status" value="1"/>
</dbReference>
<feature type="transmembrane region" description="Helical" evidence="1">
    <location>
        <begin position="189"/>
        <end position="209"/>
    </location>
</feature>
<accession>A0A1M5Z3S6</accession>
<name>A0A1M5Z3S6_9FIRM</name>
<keyword evidence="4" id="KW-1185">Reference proteome</keyword>
<evidence type="ECO:0000313" key="3">
    <source>
        <dbReference type="EMBL" id="SHI18768.1"/>
    </source>
</evidence>
<dbReference type="AlphaFoldDB" id="A0A1M5Z3S6"/>
<feature type="transmembrane region" description="Helical" evidence="1">
    <location>
        <begin position="79"/>
        <end position="96"/>
    </location>
</feature>
<dbReference type="InterPro" id="IPR038765">
    <property type="entry name" value="Papain-like_cys_pep_sf"/>
</dbReference>
<feature type="transmembrane region" description="Helical" evidence="1">
    <location>
        <begin position="618"/>
        <end position="643"/>
    </location>
</feature>